<organism evidence="3 4">
    <name type="scientific">Sabulicella glaciei</name>
    <dbReference type="NCBI Taxonomy" id="2984948"/>
    <lineage>
        <taxon>Bacteria</taxon>
        <taxon>Pseudomonadati</taxon>
        <taxon>Pseudomonadota</taxon>
        <taxon>Alphaproteobacteria</taxon>
        <taxon>Acetobacterales</taxon>
        <taxon>Acetobacteraceae</taxon>
        <taxon>Sabulicella</taxon>
    </lineage>
</organism>
<keyword evidence="2 3" id="KW-0808">Transferase</keyword>
<dbReference type="EMBL" id="JAPFQI010000006">
    <property type="protein sequence ID" value="MCW8085990.1"/>
    <property type="molecule type" value="Genomic_DNA"/>
</dbReference>
<accession>A0ABT3NV03</accession>
<sequence length="295" mass="30834">MPGRSRSWPGASSARVVLDVHEHYPSRLDGRLPAALRPLGRAALRLLLALMGRMADAVVVAKDGLEADFPGARCVPARNRAVVPPGLRPREHQDGPLTLLHLGAITRARGWPQMLAALTLLPPDTRLLVIGRFGDGSEAAFRAEAARLGIGARVEVAPWMPREAALARAAAEADVNLVLFQPGEENHRLALPHKLFDGMAAGLPAVVPGFAADVARIARSSGSGIAADSADPASIAAAVLSLADPGKRAAMGAAGRRAAEGEWGWAPEAARLAALYRDLLAPRARAGRRAAEAAL</sequence>
<dbReference type="GO" id="GO:0016757">
    <property type="term" value="F:glycosyltransferase activity"/>
    <property type="evidence" value="ECO:0007669"/>
    <property type="project" value="UniProtKB-KW"/>
</dbReference>
<dbReference type="Pfam" id="PF13692">
    <property type="entry name" value="Glyco_trans_1_4"/>
    <property type="match status" value="1"/>
</dbReference>
<dbReference type="Gene3D" id="3.40.50.2000">
    <property type="entry name" value="Glycogen Phosphorylase B"/>
    <property type="match status" value="2"/>
</dbReference>
<dbReference type="PANTHER" id="PTHR12526:SF510">
    <property type="entry name" value="D-INOSITOL 3-PHOSPHATE GLYCOSYLTRANSFERASE"/>
    <property type="match status" value="1"/>
</dbReference>
<name>A0ABT3NV03_9PROT</name>
<protein>
    <submittedName>
        <fullName evidence="3">Glycosyltransferase</fullName>
        <ecNumber evidence="3">2.4.-.-</ecNumber>
    </submittedName>
</protein>
<keyword evidence="4" id="KW-1185">Reference proteome</keyword>
<reference evidence="3 4" key="1">
    <citation type="submission" date="2022-10" db="EMBL/GenBank/DDBJ databases">
        <title>Roseococcus glaciei nov., sp. nov., isolated from glacier.</title>
        <authorList>
            <person name="Liu Q."/>
            <person name="Xin Y.-H."/>
        </authorList>
    </citation>
    <scope>NUCLEOTIDE SEQUENCE [LARGE SCALE GENOMIC DNA]</scope>
    <source>
        <strain evidence="3 4">MDT2-1-1</strain>
    </source>
</reference>
<gene>
    <name evidence="3" type="ORF">OF850_10160</name>
</gene>
<evidence type="ECO:0000313" key="3">
    <source>
        <dbReference type="EMBL" id="MCW8085990.1"/>
    </source>
</evidence>
<dbReference type="PANTHER" id="PTHR12526">
    <property type="entry name" value="GLYCOSYLTRANSFERASE"/>
    <property type="match status" value="1"/>
</dbReference>
<dbReference type="Proteomes" id="UP001526430">
    <property type="component" value="Unassembled WGS sequence"/>
</dbReference>
<proteinExistence type="predicted"/>
<evidence type="ECO:0000256" key="1">
    <source>
        <dbReference type="ARBA" id="ARBA00022676"/>
    </source>
</evidence>
<comment type="caution">
    <text evidence="3">The sequence shown here is derived from an EMBL/GenBank/DDBJ whole genome shotgun (WGS) entry which is preliminary data.</text>
</comment>
<evidence type="ECO:0000313" key="4">
    <source>
        <dbReference type="Proteomes" id="UP001526430"/>
    </source>
</evidence>
<dbReference type="EC" id="2.4.-.-" evidence="3"/>
<dbReference type="RefSeq" id="WP_301589953.1">
    <property type="nucleotide sequence ID" value="NZ_JAPFQI010000006.1"/>
</dbReference>
<dbReference type="SUPFAM" id="SSF53756">
    <property type="entry name" value="UDP-Glycosyltransferase/glycogen phosphorylase"/>
    <property type="match status" value="1"/>
</dbReference>
<evidence type="ECO:0000256" key="2">
    <source>
        <dbReference type="ARBA" id="ARBA00022679"/>
    </source>
</evidence>
<keyword evidence="1 3" id="KW-0328">Glycosyltransferase</keyword>